<evidence type="ECO:0000313" key="6">
    <source>
        <dbReference type="EMBL" id="KAK7303602.1"/>
    </source>
</evidence>
<dbReference type="FunFam" id="1.10.510.10:FF:000084">
    <property type="entry name" value="Wall-associated receptor kinase 2"/>
    <property type="match status" value="1"/>
</dbReference>
<comment type="catalytic activity">
    <reaction evidence="3">
        <text>L-seryl-[protein] + ATP = O-phospho-L-seryl-[protein] + ADP + H(+)</text>
        <dbReference type="Rhea" id="RHEA:17989"/>
        <dbReference type="Rhea" id="RHEA-COMP:9863"/>
        <dbReference type="Rhea" id="RHEA-COMP:11604"/>
        <dbReference type="ChEBI" id="CHEBI:15378"/>
        <dbReference type="ChEBI" id="CHEBI:29999"/>
        <dbReference type="ChEBI" id="CHEBI:30616"/>
        <dbReference type="ChEBI" id="CHEBI:83421"/>
        <dbReference type="ChEBI" id="CHEBI:456216"/>
    </reaction>
</comment>
<dbReference type="PROSITE" id="PS50011">
    <property type="entry name" value="PROTEIN_KINASE_DOM"/>
    <property type="match status" value="1"/>
</dbReference>
<gene>
    <name evidence="6" type="ORF">RJT34_14512</name>
</gene>
<dbReference type="InterPro" id="IPR000719">
    <property type="entry name" value="Prot_kinase_dom"/>
</dbReference>
<dbReference type="GO" id="GO:0005524">
    <property type="term" value="F:ATP binding"/>
    <property type="evidence" value="ECO:0007669"/>
    <property type="project" value="UniProtKB-KW"/>
</dbReference>
<comment type="caution">
    <text evidence="6">The sequence shown here is derived from an EMBL/GenBank/DDBJ whole genome shotgun (WGS) entry which is preliminary data.</text>
</comment>
<keyword evidence="7" id="KW-1185">Reference proteome</keyword>
<dbReference type="InterPro" id="IPR001245">
    <property type="entry name" value="Ser-Thr/Tyr_kinase_cat_dom"/>
</dbReference>
<dbReference type="SUPFAM" id="SSF56112">
    <property type="entry name" value="Protein kinase-like (PK-like)"/>
    <property type="match status" value="1"/>
</dbReference>
<dbReference type="GO" id="GO:0005886">
    <property type="term" value="C:plasma membrane"/>
    <property type="evidence" value="ECO:0007669"/>
    <property type="project" value="TreeGrafter"/>
</dbReference>
<evidence type="ECO:0000256" key="3">
    <source>
        <dbReference type="ARBA" id="ARBA00047558"/>
    </source>
</evidence>
<dbReference type="InterPro" id="IPR045274">
    <property type="entry name" value="WAK-like"/>
</dbReference>
<evidence type="ECO:0000256" key="2">
    <source>
        <dbReference type="ARBA" id="ARBA00022840"/>
    </source>
</evidence>
<dbReference type="SMART" id="SM00220">
    <property type="entry name" value="S_TKc"/>
    <property type="match status" value="1"/>
</dbReference>
<dbReference type="PROSITE" id="PS00108">
    <property type="entry name" value="PROTEIN_KINASE_ST"/>
    <property type="match status" value="1"/>
</dbReference>
<proteinExistence type="predicted"/>
<dbReference type="Pfam" id="PF07714">
    <property type="entry name" value="PK_Tyr_Ser-Thr"/>
    <property type="match status" value="1"/>
</dbReference>
<protein>
    <recommendedName>
        <fullName evidence="5">Protein kinase domain-containing protein</fullName>
    </recommendedName>
</protein>
<evidence type="ECO:0000313" key="7">
    <source>
        <dbReference type="Proteomes" id="UP001359559"/>
    </source>
</evidence>
<dbReference type="Proteomes" id="UP001359559">
    <property type="component" value="Unassembled WGS sequence"/>
</dbReference>
<dbReference type="AlphaFoldDB" id="A0AAN9PN83"/>
<feature type="domain" description="Protein kinase" evidence="5">
    <location>
        <begin position="1"/>
        <end position="217"/>
    </location>
</feature>
<sequence>MPLTTLMWTEYLEMEAKFIPNGNLFEYLHEPNEELPMTWDVRLRIAAEVAGALFYLHSNAFQPIYHRDIKSTNILLDEQYNAKVADFGTSRMVAVDATHLTTMVRGTFGYLDPEYLHTGRFTERSDVYSFGVVLVELLTNQRPIFFPRPNEAVSLASYFDTYVRGNRLLDIVHERIRNEGEQGHIIAVANLARRCLNFRGVTRPTMREVTMDLEGILNSGRNDNIQETHDDELGLAGMHVYSATPNIGPTYAPTLEDRPMRRTT</sequence>
<evidence type="ECO:0000256" key="1">
    <source>
        <dbReference type="ARBA" id="ARBA00022741"/>
    </source>
</evidence>
<dbReference type="Gene3D" id="1.10.510.10">
    <property type="entry name" value="Transferase(Phosphotransferase) domain 1"/>
    <property type="match status" value="1"/>
</dbReference>
<organism evidence="6 7">
    <name type="scientific">Clitoria ternatea</name>
    <name type="common">Butterfly pea</name>
    <dbReference type="NCBI Taxonomy" id="43366"/>
    <lineage>
        <taxon>Eukaryota</taxon>
        <taxon>Viridiplantae</taxon>
        <taxon>Streptophyta</taxon>
        <taxon>Embryophyta</taxon>
        <taxon>Tracheophyta</taxon>
        <taxon>Spermatophyta</taxon>
        <taxon>Magnoliopsida</taxon>
        <taxon>eudicotyledons</taxon>
        <taxon>Gunneridae</taxon>
        <taxon>Pentapetalae</taxon>
        <taxon>rosids</taxon>
        <taxon>fabids</taxon>
        <taxon>Fabales</taxon>
        <taxon>Fabaceae</taxon>
        <taxon>Papilionoideae</taxon>
        <taxon>50 kb inversion clade</taxon>
        <taxon>NPAAA clade</taxon>
        <taxon>indigoferoid/millettioid clade</taxon>
        <taxon>Phaseoleae</taxon>
        <taxon>Clitoria</taxon>
    </lineage>
</organism>
<accession>A0AAN9PN83</accession>
<keyword evidence="2" id="KW-0067">ATP-binding</keyword>
<comment type="catalytic activity">
    <reaction evidence="4">
        <text>L-threonyl-[protein] + ATP = O-phospho-L-threonyl-[protein] + ADP + H(+)</text>
        <dbReference type="Rhea" id="RHEA:46608"/>
        <dbReference type="Rhea" id="RHEA-COMP:11060"/>
        <dbReference type="Rhea" id="RHEA-COMP:11605"/>
        <dbReference type="ChEBI" id="CHEBI:15378"/>
        <dbReference type="ChEBI" id="CHEBI:30013"/>
        <dbReference type="ChEBI" id="CHEBI:30616"/>
        <dbReference type="ChEBI" id="CHEBI:61977"/>
        <dbReference type="ChEBI" id="CHEBI:456216"/>
    </reaction>
</comment>
<dbReference type="InterPro" id="IPR008271">
    <property type="entry name" value="Ser/Thr_kinase_AS"/>
</dbReference>
<dbReference type="GO" id="GO:0007166">
    <property type="term" value="P:cell surface receptor signaling pathway"/>
    <property type="evidence" value="ECO:0007669"/>
    <property type="project" value="InterPro"/>
</dbReference>
<keyword evidence="1" id="KW-0547">Nucleotide-binding</keyword>
<dbReference type="EMBL" id="JAYKXN010000003">
    <property type="protein sequence ID" value="KAK7303602.1"/>
    <property type="molecule type" value="Genomic_DNA"/>
</dbReference>
<dbReference type="PANTHER" id="PTHR27005">
    <property type="entry name" value="WALL-ASSOCIATED RECEPTOR KINASE-LIKE 21"/>
    <property type="match status" value="1"/>
</dbReference>
<dbReference type="PANTHER" id="PTHR27005:SF526">
    <property type="entry name" value="WALL ASSOCIATED KINASE-LIKE PROTEIN"/>
    <property type="match status" value="1"/>
</dbReference>
<dbReference type="InterPro" id="IPR011009">
    <property type="entry name" value="Kinase-like_dom_sf"/>
</dbReference>
<name>A0AAN9PN83_CLITE</name>
<reference evidence="6 7" key="1">
    <citation type="submission" date="2024-01" db="EMBL/GenBank/DDBJ databases">
        <title>The genomes of 5 underutilized Papilionoideae crops provide insights into root nodulation and disease resistance.</title>
        <authorList>
            <person name="Yuan L."/>
        </authorList>
    </citation>
    <scope>NUCLEOTIDE SEQUENCE [LARGE SCALE GENOMIC DNA]</scope>
    <source>
        <strain evidence="6">LY-2023</strain>
        <tissue evidence="6">Leaf</tissue>
    </source>
</reference>
<evidence type="ECO:0000256" key="4">
    <source>
        <dbReference type="ARBA" id="ARBA00047951"/>
    </source>
</evidence>
<evidence type="ECO:0000259" key="5">
    <source>
        <dbReference type="PROSITE" id="PS50011"/>
    </source>
</evidence>
<dbReference type="GO" id="GO:0004674">
    <property type="term" value="F:protein serine/threonine kinase activity"/>
    <property type="evidence" value="ECO:0007669"/>
    <property type="project" value="TreeGrafter"/>
</dbReference>